<keyword evidence="1" id="KW-0175">Coiled coil</keyword>
<proteinExistence type="predicted"/>
<feature type="region of interest" description="Disordered" evidence="2">
    <location>
        <begin position="29"/>
        <end position="49"/>
    </location>
</feature>
<gene>
    <name evidence="3" type="ORF">MPDQ_001175</name>
</gene>
<evidence type="ECO:0000313" key="4">
    <source>
        <dbReference type="Proteomes" id="UP000319663"/>
    </source>
</evidence>
<dbReference type="OrthoDB" id="4496041at2759"/>
<reference evidence="3 4" key="1">
    <citation type="submission" date="2019-06" db="EMBL/GenBank/DDBJ databases">
        <title>Wine fermentation using esterase from Monascus purpureus.</title>
        <authorList>
            <person name="Geng C."/>
            <person name="Zhang Y."/>
        </authorList>
    </citation>
    <scope>NUCLEOTIDE SEQUENCE [LARGE SCALE GENOMIC DNA]</scope>
    <source>
        <strain evidence="3">HQ1</strain>
    </source>
</reference>
<comment type="caution">
    <text evidence="3">The sequence shown here is derived from an EMBL/GenBank/DDBJ whole genome shotgun (WGS) entry which is preliminary data.</text>
</comment>
<protein>
    <submittedName>
        <fullName evidence="3">Uncharacterized protein</fullName>
    </submittedName>
</protein>
<feature type="region of interest" description="Disordered" evidence="2">
    <location>
        <begin position="71"/>
        <end position="93"/>
    </location>
</feature>
<feature type="compositionally biased region" description="Polar residues" evidence="2">
    <location>
        <begin position="212"/>
        <end position="227"/>
    </location>
</feature>
<keyword evidence="4" id="KW-1185">Reference proteome</keyword>
<evidence type="ECO:0000256" key="2">
    <source>
        <dbReference type="SAM" id="MobiDB-lite"/>
    </source>
</evidence>
<dbReference type="EMBL" id="VIFY01000013">
    <property type="protein sequence ID" value="TQB75973.1"/>
    <property type="molecule type" value="Genomic_DNA"/>
</dbReference>
<name>A0A507R420_MONPU</name>
<feature type="coiled-coil region" evidence="1">
    <location>
        <begin position="268"/>
        <end position="295"/>
    </location>
</feature>
<dbReference type="Proteomes" id="UP000319663">
    <property type="component" value="Unassembled WGS sequence"/>
</dbReference>
<sequence>MSANSSQTPIRSQPLRWQPIITTQTHLPTTATASSAPAPPTPSLPLFPNALHATPFTATPAANGAISVQPSVEDTPATQSYSTPGSQPPRRRAKKMTTACLVKLIRTCIRFKGSCISQRGSKRFWTLIADHFCLETGRDAFNWQTAQKRVLQLTDEHRIWLSERKSGEEYNGSPSLCDALDEWISHLDSIKAMEEARDNLVASWPQKRTAESPISSDTEPSGPQSQSKRQRKDDESPSVIGHSLDELFQVMTNQLREESELQSKFTDIERVLDDIENMKKDISLIKNRVEEFTRRLTKLDVLDQVLDRLKHR</sequence>
<accession>A0A507R420</accession>
<feature type="compositionally biased region" description="Polar residues" evidence="2">
    <location>
        <begin position="71"/>
        <end position="85"/>
    </location>
</feature>
<evidence type="ECO:0000256" key="1">
    <source>
        <dbReference type="SAM" id="Coils"/>
    </source>
</evidence>
<evidence type="ECO:0000313" key="3">
    <source>
        <dbReference type="EMBL" id="TQB75973.1"/>
    </source>
</evidence>
<feature type="region of interest" description="Disordered" evidence="2">
    <location>
        <begin position="203"/>
        <end position="239"/>
    </location>
</feature>
<organism evidence="3 4">
    <name type="scientific">Monascus purpureus</name>
    <name type="common">Red mold</name>
    <name type="synonym">Monascus anka</name>
    <dbReference type="NCBI Taxonomy" id="5098"/>
    <lineage>
        <taxon>Eukaryota</taxon>
        <taxon>Fungi</taxon>
        <taxon>Dikarya</taxon>
        <taxon>Ascomycota</taxon>
        <taxon>Pezizomycotina</taxon>
        <taxon>Eurotiomycetes</taxon>
        <taxon>Eurotiomycetidae</taxon>
        <taxon>Eurotiales</taxon>
        <taxon>Aspergillaceae</taxon>
        <taxon>Monascus</taxon>
    </lineage>
</organism>
<dbReference type="AlphaFoldDB" id="A0A507R420"/>